<keyword evidence="3" id="KW-0269">Exonuclease</keyword>
<dbReference type="STRING" id="1219383.SAMN05421733_10553"/>
<dbReference type="Gene3D" id="3.40.50.300">
    <property type="entry name" value="P-loop containing nucleotide triphosphate hydrolases"/>
    <property type="match status" value="2"/>
</dbReference>
<keyword evidence="4" id="KW-1185">Reference proteome</keyword>
<feature type="coiled-coil region" evidence="1">
    <location>
        <begin position="378"/>
        <end position="419"/>
    </location>
</feature>
<keyword evidence="3" id="KW-0378">Hydrolase</keyword>
<dbReference type="Pfam" id="PF13476">
    <property type="entry name" value="AAA_23"/>
    <property type="match status" value="1"/>
</dbReference>
<accession>A0A1G6HEB0</accession>
<dbReference type="EMBL" id="FMYL01000005">
    <property type="protein sequence ID" value="SDB92265.1"/>
    <property type="molecule type" value="Genomic_DNA"/>
</dbReference>
<gene>
    <name evidence="3" type="ORF">SAMN05421733_10553</name>
</gene>
<dbReference type="InterPro" id="IPR027417">
    <property type="entry name" value="P-loop_NTPase"/>
</dbReference>
<dbReference type="SUPFAM" id="SSF52540">
    <property type="entry name" value="P-loop containing nucleoside triphosphate hydrolases"/>
    <property type="match status" value="2"/>
</dbReference>
<feature type="domain" description="Rad50/SbcC-type AAA" evidence="2">
    <location>
        <begin position="5"/>
        <end position="255"/>
    </location>
</feature>
<dbReference type="OrthoDB" id="9795626at2"/>
<dbReference type="PANTHER" id="PTHR32114">
    <property type="entry name" value="ABC TRANSPORTER ABCH.3"/>
    <property type="match status" value="1"/>
</dbReference>
<organism evidence="3 4">
    <name type="scientific">Acinetobacter boissieri</name>
    <dbReference type="NCBI Taxonomy" id="1219383"/>
    <lineage>
        <taxon>Bacteria</taxon>
        <taxon>Pseudomonadati</taxon>
        <taxon>Pseudomonadota</taxon>
        <taxon>Gammaproteobacteria</taxon>
        <taxon>Moraxellales</taxon>
        <taxon>Moraxellaceae</taxon>
        <taxon>Acinetobacter</taxon>
    </lineage>
</organism>
<feature type="coiled-coil region" evidence="1">
    <location>
        <begin position="857"/>
        <end position="891"/>
    </location>
</feature>
<dbReference type="InterPro" id="IPR038729">
    <property type="entry name" value="Rad50/SbcC_AAA"/>
</dbReference>
<evidence type="ECO:0000313" key="4">
    <source>
        <dbReference type="Proteomes" id="UP000242501"/>
    </source>
</evidence>
<protein>
    <submittedName>
        <fullName evidence="3">Exonuclease SbcC</fullName>
    </submittedName>
</protein>
<feature type="coiled-coil region" evidence="1">
    <location>
        <begin position="312"/>
        <end position="339"/>
    </location>
</feature>
<name>A0A1G6HEB0_9GAMM</name>
<keyword evidence="1" id="KW-0175">Coiled coil</keyword>
<dbReference type="AlphaFoldDB" id="A0A1G6HEB0"/>
<feature type="coiled-coil region" evidence="1">
    <location>
        <begin position="510"/>
        <end position="564"/>
    </location>
</feature>
<sequence>MKILSLRLSNLASISGEQYIDFESEPLANAGLIAITGKTGAGKSTLLDAMCLALFDQIPRLQGATGQLTDANGQNISLKDAKHILRRGCVMGFAEVEFLALDQKRYKARWELSRARKKVDGKFKLDRSVICLEDGRAMTQKLSDCTPCVQQLIGLSFEQFTRAILLAQSEVGAFLKAKDQDRADLLEYLTNSSIFSLVSQCAFEKTKVFKQELEKFQDYIGHIELLSPEESSHLKNKQAELEHRIKEQQQHIKQLDHATQWYAYHNQLNTQKNIYIQEQATLELQQISINNKKQYLLDLEQFASVRHHIEGIQTAQEKQKQLQQQLKQQSETFQQAEHHFQQQQQHYAAIEKKYIQQEQMLTQLQPVLEQGFVLDATREQLLNHYQNKYIEQQQLEQQKQREQQQLIQQQQKMSELTQQFDIIQHAQQHLKDFILLAEEPRANLEKIKQLQHLWQILEDANCTDFTTFEQQTQTLVQQVEQLTSQYGSLDALTQKNQSQQQAQYQTQKNLQQLEYTLKNLDTKIQLEEKQQETITTLQQHQHQLKQQEQAIQQHEIDFKHAEQALLKTQHLLAEQQLLHADHIQQLRSQLKPDQACMVCGSIQHPFITHAQLLEDALSVLHTQQEQPYIAAKEKAFQQWQHSQIQHAKTHSEITHLAAQNTQLQSSIETLKQDIQQDLIKLNLTHLTLTTAQLKQKCQQHYDELALEQKNLEQSQAHLQQQQELFKTRQQQLVQQQHLAVTMSQFKQLQADLFKLLEISQQHVWLEKPHQAMQQACHAIESLSQSKQQLQQLKAQIEQQQQQVQLKQQQYQSLQQQLTYVSHDTEQIKNQGLEIAEKLKQLIGQHSDETFKTTAQWHQYLQNQLKQSKQQLKDEQQQLVESQKNYQEQKNAVDSTHQHIKMWQEQEKNHLDALAIWQQQHPHFHAEHIKRCLAHSIEDTPKLRQDIQQFEQQQITLNTHIKQISVQIQQHLKEQPEYLEANISVQTKQHLSTLASLQEHNNSIRSRLIANTQAQEQQQQYLTQINDLQQQVNRWGKISELIGSKEGTKFQRIAQEHHLDILVEYANQQLAPLSQRYELKRIDHSLGLAIIDHDMNSEVRPVLSLSGGETFLVSLALALAIANMASGAMKLESLFIDEGFGTLDPTSLHIVMDALDRLQSQGRKVILISHVQEMHERIPVQIQVRAIGSGASQIHIVG</sequence>
<evidence type="ECO:0000313" key="3">
    <source>
        <dbReference type="EMBL" id="SDB92265.1"/>
    </source>
</evidence>
<feature type="coiled-coil region" evidence="1">
    <location>
        <begin position="231"/>
        <end position="258"/>
    </location>
</feature>
<proteinExistence type="predicted"/>
<evidence type="ECO:0000259" key="2">
    <source>
        <dbReference type="Pfam" id="PF13476"/>
    </source>
</evidence>
<dbReference type="Pfam" id="PF13558">
    <property type="entry name" value="SbcC_Walker_B"/>
    <property type="match status" value="1"/>
</dbReference>
<dbReference type="GO" id="GO:0004527">
    <property type="term" value="F:exonuclease activity"/>
    <property type="evidence" value="ECO:0007669"/>
    <property type="project" value="UniProtKB-KW"/>
</dbReference>
<reference evidence="4" key="1">
    <citation type="submission" date="2016-09" db="EMBL/GenBank/DDBJ databases">
        <authorList>
            <person name="Varghese N."/>
            <person name="Submissions S."/>
        </authorList>
    </citation>
    <scope>NUCLEOTIDE SEQUENCE [LARGE SCALE GENOMIC DNA]</scope>
    <source>
        <strain evidence="4">ANC 4422</strain>
    </source>
</reference>
<evidence type="ECO:0000256" key="1">
    <source>
        <dbReference type="SAM" id="Coils"/>
    </source>
</evidence>
<dbReference type="GO" id="GO:0016887">
    <property type="term" value="F:ATP hydrolysis activity"/>
    <property type="evidence" value="ECO:0007669"/>
    <property type="project" value="InterPro"/>
</dbReference>
<keyword evidence="3" id="KW-0540">Nuclease</keyword>
<dbReference type="RefSeq" id="WP_092747776.1">
    <property type="nucleotide sequence ID" value="NZ_FMYL01000005.1"/>
</dbReference>
<feature type="coiled-coil region" evidence="1">
    <location>
        <begin position="772"/>
        <end position="816"/>
    </location>
</feature>
<dbReference type="Proteomes" id="UP000242501">
    <property type="component" value="Unassembled WGS sequence"/>
</dbReference>
<dbReference type="PANTHER" id="PTHR32114:SF2">
    <property type="entry name" value="ABC TRANSPORTER ABCH.3"/>
    <property type="match status" value="1"/>
</dbReference>
<feature type="coiled-coil region" evidence="1">
    <location>
        <begin position="653"/>
        <end position="724"/>
    </location>
</feature>
<dbReference type="GO" id="GO:0006302">
    <property type="term" value="P:double-strand break repair"/>
    <property type="evidence" value="ECO:0007669"/>
    <property type="project" value="InterPro"/>
</dbReference>